<organism evidence="1 2">
    <name type="scientific">Daphnia pulex</name>
    <name type="common">Water flea</name>
    <dbReference type="NCBI Taxonomy" id="6669"/>
    <lineage>
        <taxon>Eukaryota</taxon>
        <taxon>Metazoa</taxon>
        <taxon>Ecdysozoa</taxon>
        <taxon>Arthropoda</taxon>
        <taxon>Crustacea</taxon>
        <taxon>Branchiopoda</taxon>
        <taxon>Diplostraca</taxon>
        <taxon>Cladocera</taxon>
        <taxon>Anomopoda</taxon>
        <taxon>Daphniidae</taxon>
        <taxon>Daphnia</taxon>
    </lineage>
</organism>
<dbReference type="AlphaFoldDB" id="E9FZP7"/>
<protein>
    <submittedName>
        <fullName evidence="1">Uncharacterized protein</fullName>
    </submittedName>
</protein>
<dbReference type="Proteomes" id="UP000000305">
    <property type="component" value="Unassembled WGS sequence"/>
</dbReference>
<dbReference type="HOGENOM" id="CLU_2742626_0_0_1"/>
<keyword evidence="2" id="KW-1185">Reference proteome</keyword>
<dbReference type="EMBL" id="GL732528">
    <property type="protein sequence ID" value="EFX87093.1"/>
    <property type="molecule type" value="Genomic_DNA"/>
</dbReference>
<dbReference type="KEGG" id="dpx:DAPPUDRAFT_236017"/>
<sequence>MNRRVVWPRRQDPDLIPPKVESGRCDIIQDAVVMEFKDQQSMPWNQVPTTSSSSPSPIMCLHIVVTKQCVM</sequence>
<dbReference type="InParanoid" id="E9FZP7"/>
<accession>E9FZP7</accession>
<proteinExistence type="predicted"/>
<gene>
    <name evidence="1" type="ORF">DAPPUDRAFT_236017</name>
</gene>
<reference evidence="1 2" key="1">
    <citation type="journal article" date="2011" name="Science">
        <title>The ecoresponsive genome of Daphnia pulex.</title>
        <authorList>
            <person name="Colbourne J.K."/>
            <person name="Pfrender M.E."/>
            <person name="Gilbert D."/>
            <person name="Thomas W.K."/>
            <person name="Tucker A."/>
            <person name="Oakley T.H."/>
            <person name="Tokishita S."/>
            <person name="Aerts A."/>
            <person name="Arnold G.J."/>
            <person name="Basu M.K."/>
            <person name="Bauer D.J."/>
            <person name="Caceres C.E."/>
            <person name="Carmel L."/>
            <person name="Casola C."/>
            <person name="Choi J.H."/>
            <person name="Detter J.C."/>
            <person name="Dong Q."/>
            <person name="Dusheyko S."/>
            <person name="Eads B.D."/>
            <person name="Frohlich T."/>
            <person name="Geiler-Samerotte K.A."/>
            <person name="Gerlach D."/>
            <person name="Hatcher P."/>
            <person name="Jogdeo S."/>
            <person name="Krijgsveld J."/>
            <person name="Kriventseva E.V."/>
            <person name="Kultz D."/>
            <person name="Laforsch C."/>
            <person name="Lindquist E."/>
            <person name="Lopez J."/>
            <person name="Manak J.R."/>
            <person name="Muller J."/>
            <person name="Pangilinan J."/>
            <person name="Patwardhan R.P."/>
            <person name="Pitluck S."/>
            <person name="Pritham E.J."/>
            <person name="Rechtsteiner A."/>
            <person name="Rho M."/>
            <person name="Rogozin I.B."/>
            <person name="Sakarya O."/>
            <person name="Salamov A."/>
            <person name="Schaack S."/>
            <person name="Shapiro H."/>
            <person name="Shiga Y."/>
            <person name="Skalitzky C."/>
            <person name="Smith Z."/>
            <person name="Souvorov A."/>
            <person name="Sung W."/>
            <person name="Tang Z."/>
            <person name="Tsuchiya D."/>
            <person name="Tu H."/>
            <person name="Vos H."/>
            <person name="Wang M."/>
            <person name="Wolf Y.I."/>
            <person name="Yamagata H."/>
            <person name="Yamada T."/>
            <person name="Ye Y."/>
            <person name="Shaw J.R."/>
            <person name="Andrews J."/>
            <person name="Crease T.J."/>
            <person name="Tang H."/>
            <person name="Lucas S.M."/>
            <person name="Robertson H.M."/>
            <person name="Bork P."/>
            <person name="Koonin E.V."/>
            <person name="Zdobnov E.M."/>
            <person name="Grigoriev I.V."/>
            <person name="Lynch M."/>
            <person name="Boore J.L."/>
        </authorList>
    </citation>
    <scope>NUCLEOTIDE SEQUENCE [LARGE SCALE GENOMIC DNA]</scope>
</reference>
<evidence type="ECO:0000313" key="2">
    <source>
        <dbReference type="Proteomes" id="UP000000305"/>
    </source>
</evidence>
<name>E9FZP7_DAPPU</name>
<evidence type="ECO:0000313" key="1">
    <source>
        <dbReference type="EMBL" id="EFX87093.1"/>
    </source>
</evidence>